<name>A0ABU3Q3N0_9SPHN</name>
<dbReference type="PANTHER" id="PTHR38035">
    <property type="entry name" value="UPF0070 PROTEIN YFGM"/>
    <property type="match status" value="1"/>
</dbReference>
<dbReference type="Proteomes" id="UP001259572">
    <property type="component" value="Unassembled WGS sequence"/>
</dbReference>
<dbReference type="EMBL" id="JAVUPU010000002">
    <property type="protein sequence ID" value="MDT9598025.1"/>
    <property type="molecule type" value="Genomic_DNA"/>
</dbReference>
<gene>
    <name evidence="11" type="ORF">RQX22_03560</name>
</gene>
<evidence type="ECO:0000256" key="2">
    <source>
        <dbReference type="ARBA" id="ARBA00022475"/>
    </source>
</evidence>
<evidence type="ECO:0000256" key="6">
    <source>
        <dbReference type="ARBA" id="ARBA00023186"/>
    </source>
</evidence>
<sequence length="233" mass="25182">MAIKPKDNEAFYREVDEEVRRAQLTGYWHRYGKAMIVGVVLLLAGLGGFLYWQHNQKVAAGKNGEAMIAVFDDIQAGRRKEAGAKLDRLAKSDSIGYQAVATLTKADLAIDAGNQDAAIAAFRTVADDPDLPEAYRNLALVRMTALQFDTLDPDVVISRLRPLAKAGNPWFGSAGEMVAIAHIKQNKPQLAAPIFAALAKDEAVPESLRSRAVQMAGSLGVDAIQEPANPVKE</sequence>
<proteinExistence type="inferred from homology"/>
<comment type="subcellular location">
    <subcellularLocation>
        <location evidence="1">Cell membrane</location>
        <topology evidence="1">Single-pass type II membrane protein</topology>
    </subcellularLocation>
</comment>
<keyword evidence="4 9" id="KW-1133">Transmembrane helix</keyword>
<evidence type="ECO:0000313" key="12">
    <source>
        <dbReference type="Proteomes" id="UP001259572"/>
    </source>
</evidence>
<dbReference type="InterPro" id="IPR018704">
    <property type="entry name" value="SecYEG/CpoB_TPR"/>
</dbReference>
<keyword evidence="3 9" id="KW-0812">Transmembrane</keyword>
<keyword evidence="5 9" id="KW-0472">Membrane</keyword>
<dbReference type="Pfam" id="PF09976">
    <property type="entry name" value="TPR_21"/>
    <property type="match status" value="1"/>
</dbReference>
<evidence type="ECO:0000256" key="9">
    <source>
        <dbReference type="SAM" id="Phobius"/>
    </source>
</evidence>
<dbReference type="RefSeq" id="WP_315723735.1">
    <property type="nucleotide sequence ID" value="NZ_JAVUPU010000002.1"/>
</dbReference>
<protein>
    <recommendedName>
        <fullName evidence="8">Ancillary SecYEG translocon subunit</fullName>
    </recommendedName>
</protein>
<comment type="similarity">
    <text evidence="7">Belongs to the YfgM family.</text>
</comment>
<evidence type="ECO:0000256" key="5">
    <source>
        <dbReference type="ARBA" id="ARBA00023136"/>
    </source>
</evidence>
<evidence type="ECO:0000256" key="3">
    <source>
        <dbReference type="ARBA" id="ARBA00022692"/>
    </source>
</evidence>
<dbReference type="Gene3D" id="1.25.40.10">
    <property type="entry name" value="Tetratricopeptide repeat domain"/>
    <property type="match status" value="1"/>
</dbReference>
<dbReference type="InterPro" id="IPR011990">
    <property type="entry name" value="TPR-like_helical_dom_sf"/>
</dbReference>
<comment type="caution">
    <text evidence="11">The sequence shown here is derived from an EMBL/GenBank/DDBJ whole genome shotgun (WGS) entry which is preliminary data.</text>
</comment>
<evidence type="ECO:0000313" key="11">
    <source>
        <dbReference type="EMBL" id="MDT9598025.1"/>
    </source>
</evidence>
<reference evidence="11 12" key="1">
    <citation type="submission" date="2023-05" db="EMBL/GenBank/DDBJ databases">
        <authorList>
            <person name="Guo Y."/>
        </authorList>
    </citation>
    <scope>NUCLEOTIDE SEQUENCE [LARGE SCALE GENOMIC DNA]</scope>
    <source>
        <strain evidence="11 12">GR2756</strain>
    </source>
</reference>
<keyword evidence="6" id="KW-0143">Chaperone</keyword>
<dbReference type="PANTHER" id="PTHR38035:SF1">
    <property type="entry name" value="ANCILLARY SECYEG TRANSLOCON SUBUNIT"/>
    <property type="match status" value="1"/>
</dbReference>
<feature type="domain" description="Ancillary SecYEG translocon subunit/Cell division coordinator CpoB TPR" evidence="10">
    <location>
        <begin position="27"/>
        <end position="161"/>
    </location>
</feature>
<feature type="transmembrane region" description="Helical" evidence="9">
    <location>
        <begin position="34"/>
        <end position="52"/>
    </location>
</feature>
<dbReference type="InterPro" id="IPR026039">
    <property type="entry name" value="YfgM"/>
</dbReference>
<evidence type="ECO:0000256" key="4">
    <source>
        <dbReference type="ARBA" id="ARBA00022989"/>
    </source>
</evidence>
<organism evidence="11 12">
    <name type="scientific">Sphingosinicella rhizophila</name>
    <dbReference type="NCBI Taxonomy" id="3050082"/>
    <lineage>
        <taxon>Bacteria</taxon>
        <taxon>Pseudomonadati</taxon>
        <taxon>Pseudomonadota</taxon>
        <taxon>Alphaproteobacteria</taxon>
        <taxon>Sphingomonadales</taxon>
        <taxon>Sphingosinicellaceae</taxon>
        <taxon>Sphingosinicella</taxon>
    </lineage>
</organism>
<evidence type="ECO:0000256" key="1">
    <source>
        <dbReference type="ARBA" id="ARBA00004401"/>
    </source>
</evidence>
<evidence type="ECO:0000256" key="7">
    <source>
        <dbReference type="ARBA" id="ARBA00024197"/>
    </source>
</evidence>
<evidence type="ECO:0000256" key="8">
    <source>
        <dbReference type="ARBA" id="ARBA00024235"/>
    </source>
</evidence>
<accession>A0ABU3Q3N0</accession>
<keyword evidence="12" id="KW-1185">Reference proteome</keyword>
<evidence type="ECO:0000259" key="10">
    <source>
        <dbReference type="Pfam" id="PF09976"/>
    </source>
</evidence>
<keyword evidence="2" id="KW-1003">Cell membrane</keyword>